<accession>A0A409VWV2</accession>
<feature type="compositionally biased region" description="Low complexity" evidence="1">
    <location>
        <begin position="81"/>
        <end position="91"/>
    </location>
</feature>
<dbReference type="GO" id="GO:0060963">
    <property type="term" value="P:positive regulation of ribosomal protein gene transcription by RNA polymerase II"/>
    <property type="evidence" value="ECO:0007669"/>
    <property type="project" value="TreeGrafter"/>
</dbReference>
<organism evidence="3 4">
    <name type="scientific">Psilocybe cyanescens</name>
    <dbReference type="NCBI Taxonomy" id="93625"/>
    <lineage>
        <taxon>Eukaryota</taxon>
        <taxon>Fungi</taxon>
        <taxon>Dikarya</taxon>
        <taxon>Basidiomycota</taxon>
        <taxon>Agaricomycotina</taxon>
        <taxon>Agaricomycetes</taxon>
        <taxon>Agaricomycetidae</taxon>
        <taxon>Agaricales</taxon>
        <taxon>Agaricineae</taxon>
        <taxon>Strophariaceae</taxon>
        <taxon>Psilocybe</taxon>
    </lineage>
</organism>
<feature type="region of interest" description="Disordered" evidence="1">
    <location>
        <begin position="72"/>
        <end position="99"/>
    </location>
</feature>
<dbReference type="GO" id="GO:0000981">
    <property type="term" value="F:DNA-binding transcription factor activity, RNA polymerase II-specific"/>
    <property type="evidence" value="ECO:0007669"/>
    <property type="project" value="TreeGrafter"/>
</dbReference>
<gene>
    <name evidence="3" type="ORF">CVT25_010617</name>
</gene>
<dbReference type="GO" id="GO:0000978">
    <property type="term" value="F:RNA polymerase II cis-regulatory region sequence-specific DNA binding"/>
    <property type="evidence" value="ECO:0007669"/>
    <property type="project" value="TreeGrafter"/>
</dbReference>
<reference evidence="3 4" key="1">
    <citation type="journal article" date="2018" name="Evol. Lett.">
        <title>Horizontal gene cluster transfer increased hallucinogenic mushroom diversity.</title>
        <authorList>
            <person name="Reynolds H.T."/>
            <person name="Vijayakumar V."/>
            <person name="Gluck-Thaler E."/>
            <person name="Korotkin H.B."/>
            <person name="Matheny P.B."/>
            <person name="Slot J.C."/>
        </authorList>
    </citation>
    <scope>NUCLEOTIDE SEQUENCE [LARGE SCALE GENOMIC DNA]</scope>
    <source>
        <strain evidence="3 4">2631</strain>
    </source>
</reference>
<dbReference type="STRING" id="93625.A0A409VWV2"/>
<dbReference type="EMBL" id="NHYD01003893">
    <property type="protein sequence ID" value="PPQ70700.1"/>
    <property type="molecule type" value="Genomic_DNA"/>
</dbReference>
<evidence type="ECO:0000256" key="1">
    <source>
        <dbReference type="SAM" id="MobiDB-lite"/>
    </source>
</evidence>
<dbReference type="Pfam" id="PF12550">
    <property type="entry name" value="GCR1_C"/>
    <property type="match status" value="1"/>
</dbReference>
<dbReference type="InterPro" id="IPR038279">
    <property type="entry name" value="Ndc10_dom2_sf"/>
</dbReference>
<evidence type="ECO:0000313" key="4">
    <source>
        <dbReference type="Proteomes" id="UP000283269"/>
    </source>
</evidence>
<dbReference type="PANTHER" id="PTHR37784:SF4">
    <property type="entry name" value="TRANSCRIPTION FACTOR-LIKE PROTEIN EUC1"/>
    <property type="match status" value="1"/>
</dbReference>
<sequence>MSNSDFSESETSEYIEPLQMSGPTRRRLNSTVKKDHPPKRKRTRVDNSTILLASVDEPEVRDVDFPGELTLLEESPAPQATSSSKNTSKTSILPPSLSPIKARAHLNRLALQADMDRGKGTESAYPRHVKSYLKFWEADQDELARDNPGYQRIDPHPITGEKVAIFLQYEFTRNKRTSRGNEKSGTSLGKDSIKQTISALQRYMKEHQHEPLYQNCPDTRISLRDQDWVKKFEEAASAREPQRIADAHTAKSKGTLADTYKTEELIRMSNWNLQAFGPAKTQTHLGIRDRLMLLLSTNAAFRGDSTRRILWSDLFTRNMPMPNMGPNVEIPAIIILADQAKTNSVGRIDQHGMFCHRHPELYFYILRKAPLNFTPDFSDTEHSEFGRRDWYGVHLFPGKTDGGSTPMTYENHRERVNNMHNRNDVSVSAVTHAARFYTADKASSYGALKLDVKALGNWKTGDAYSEIYDRTLPVSAMLASAMFNAQNQREYVLPRDHITYFRGLNQNRMHTMKGLRNAAVLFIKYPSCSVWSYAPFSAPDFRQFASSTTDILSNAEFEARRRLERLPETVALSMRGVLEGLELKQRQERDMLMGRLEFMEGLIINQNGCGRRKHTGSLILRGSPCPSTSEVLPCPAIATLVRSSGDHAEIGGHSSPIFLPAYDTEDMGTSSHDPNWPTDLLHLRSNFVLSEEIRDQNLQIGAIRELIIKFGSEQISCHQFEWIKSKTNSVSDEWLPFYKYDLNVRTLVDIWNEYTEGLHGNLSVRQLTERWGARWRRNNQGQKTEATRRKIITTLITKLSQKPNWTVDLALRFLNERYPIPSSTPKYLNNPRAFITHLQNTKTGKGSEEAITAIVSEASNFC</sequence>
<dbReference type="AlphaFoldDB" id="A0A409VWV2"/>
<dbReference type="InParanoid" id="A0A409VWV2"/>
<name>A0A409VWV2_PSICY</name>
<keyword evidence="4" id="KW-1185">Reference proteome</keyword>
<feature type="region of interest" description="Disordered" evidence="1">
    <location>
        <begin position="1"/>
        <end position="50"/>
    </location>
</feature>
<dbReference type="PANTHER" id="PTHR37784">
    <property type="entry name" value="PROTEIN MSN1"/>
    <property type="match status" value="1"/>
</dbReference>
<comment type="caution">
    <text evidence="3">The sequence shown here is derived from an EMBL/GenBank/DDBJ whole genome shotgun (WGS) entry which is preliminary data.</text>
</comment>
<proteinExistence type="predicted"/>
<feature type="domain" description="Transcription activator GCR1-like" evidence="2">
    <location>
        <begin position="738"/>
        <end position="816"/>
    </location>
</feature>
<evidence type="ECO:0000259" key="2">
    <source>
        <dbReference type="Pfam" id="PF12550"/>
    </source>
</evidence>
<dbReference type="InterPro" id="IPR022210">
    <property type="entry name" value="TF_GCR1-like"/>
</dbReference>
<protein>
    <recommendedName>
        <fullName evidence="2">Transcription activator GCR1-like domain-containing protein</fullName>
    </recommendedName>
</protein>
<dbReference type="OrthoDB" id="3065555at2759"/>
<evidence type="ECO:0000313" key="3">
    <source>
        <dbReference type="EMBL" id="PPQ70700.1"/>
    </source>
</evidence>
<dbReference type="InterPro" id="IPR052146">
    <property type="entry name" value="HOT1"/>
</dbReference>
<dbReference type="Gene3D" id="1.10.443.20">
    <property type="entry name" value="Centromere DNA-binding protein complex CBF3 subunit, domain 2"/>
    <property type="match status" value="1"/>
</dbReference>
<dbReference type="Proteomes" id="UP000283269">
    <property type="component" value="Unassembled WGS sequence"/>
</dbReference>